<dbReference type="Proteomes" id="UP000032279">
    <property type="component" value="Unassembled WGS sequence"/>
</dbReference>
<dbReference type="RefSeq" id="WP_044010649.1">
    <property type="nucleotide sequence ID" value="NZ_AWTT01000018.1"/>
</dbReference>
<keyword evidence="3" id="KW-1185">Reference proteome</keyword>
<dbReference type="AlphaFoldDB" id="A0A0D0YW15"/>
<protein>
    <submittedName>
        <fullName evidence="2">Uncharacterized protein</fullName>
    </submittedName>
</protein>
<gene>
    <name evidence="2" type="ORF">WDC_0910</name>
</gene>
<dbReference type="EMBL" id="AWTT01000018">
    <property type="protein sequence ID" value="KIS03464.1"/>
    <property type="molecule type" value="Genomic_DNA"/>
</dbReference>
<keyword evidence="1" id="KW-1133">Transmembrane helix</keyword>
<dbReference type="PATRIC" id="fig|1335616.4.peg.912"/>
<dbReference type="OrthoDB" id="2300224at2"/>
<name>A0A0D0YW15_9LACO</name>
<sequence>MRFFVQNLVVIFWAFLLGEVLGYIGGQLEVLSVNPLEMGIVAAITAVIGVNAINALSKPVK</sequence>
<dbReference type="Pfam" id="PF11151">
    <property type="entry name" value="DUF2929"/>
    <property type="match status" value="1"/>
</dbReference>
<dbReference type="InterPro" id="IPR021324">
    <property type="entry name" value="DUF2929"/>
</dbReference>
<proteinExistence type="predicted"/>
<accession>A0A0D0YW15</accession>
<reference evidence="2 3" key="1">
    <citation type="submission" date="2013-08" db="EMBL/GenBank/DDBJ databases">
        <title>Lactobacillus wasatchii sp. WDC04, a late gas producing bacteria isolated from aged chedder cheese.</title>
        <authorList>
            <person name="Oberg C.J."/>
            <person name="Culumber M."/>
            <person name="McMahon D.J."/>
            <person name="Broadbent J.R."/>
            <person name="Oberg T.S."/>
            <person name="Ortaki F."/>
        </authorList>
    </citation>
    <scope>NUCLEOTIDE SEQUENCE [LARGE SCALE GENOMIC DNA]</scope>
    <source>
        <strain evidence="2 3">WDC04</strain>
    </source>
</reference>
<keyword evidence="1" id="KW-0472">Membrane</keyword>
<keyword evidence="1" id="KW-0812">Transmembrane</keyword>
<evidence type="ECO:0000313" key="2">
    <source>
        <dbReference type="EMBL" id="KIS03464.1"/>
    </source>
</evidence>
<evidence type="ECO:0000313" key="3">
    <source>
        <dbReference type="Proteomes" id="UP000032279"/>
    </source>
</evidence>
<feature type="transmembrane region" description="Helical" evidence="1">
    <location>
        <begin position="38"/>
        <end position="56"/>
    </location>
</feature>
<comment type="caution">
    <text evidence="2">The sequence shown here is derived from an EMBL/GenBank/DDBJ whole genome shotgun (WGS) entry which is preliminary data.</text>
</comment>
<dbReference type="STRING" id="1335616.WDC_0910"/>
<evidence type="ECO:0000256" key="1">
    <source>
        <dbReference type="SAM" id="Phobius"/>
    </source>
</evidence>
<organism evidence="2 3">
    <name type="scientific">Paucilactobacillus wasatchensis</name>
    <dbReference type="NCBI Taxonomy" id="1335616"/>
    <lineage>
        <taxon>Bacteria</taxon>
        <taxon>Bacillati</taxon>
        <taxon>Bacillota</taxon>
        <taxon>Bacilli</taxon>
        <taxon>Lactobacillales</taxon>
        <taxon>Lactobacillaceae</taxon>
        <taxon>Paucilactobacillus</taxon>
    </lineage>
</organism>